<keyword evidence="12" id="KW-0472">Membrane</keyword>
<organism evidence="21 22">
    <name type="scientific">Halopseudomonas litoralis</name>
    <dbReference type="NCBI Taxonomy" id="797277"/>
    <lineage>
        <taxon>Bacteria</taxon>
        <taxon>Pseudomonadati</taxon>
        <taxon>Pseudomonadota</taxon>
        <taxon>Gammaproteobacteria</taxon>
        <taxon>Pseudomonadales</taxon>
        <taxon>Pseudomonadaceae</taxon>
        <taxon>Halopseudomonas</taxon>
    </lineage>
</organism>
<feature type="binding site" evidence="19">
    <location>
        <position position="175"/>
    </location>
    <ligand>
        <name>Mg(2+)</name>
        <dbReference type="ChEBI" id="CHEBI:18420"/>
    </ligand>
</feature>
<dbReference type="PROSITE" id="PS51257">
    <property type="entry name" value="PROKAR_LIPOPROTEIN"/>
    <property type="match status" value="1"/>
</dbReference>
<protein>
    <recommendedName>
        <fullName evidence="3 18">FAD:protein FMN transferase</fullName>
        <ecNumber evidence="2 18">2.7.1.180</ecNumber>
    </recommendedName>
    <alternativeName>
        <fullName evidence="15 18">Flavin transferase</fullName>
    </alternativeName>
</protein>
<evidence type="ECO:0000256" key="3">
    <source>
        <dbReference type="ARBA" id="ARBA00016337"/>
    </source>
</evidence>
<dbReference type="GO" id="GO:0005886">
    <property type="term" value="C:plasma membrane"/>
    <property type="evidence" value="ECO:0007669"/>
    <property type="project" value="UniProtKB-SubCell"/>
</dbReference>
<dbReference type="GO" id="GO:0046872">
    <property type="term" value="F:metal ion binding"/>
    <property type="evidence" value="ECO:0007669"/>
    <property type="project" value="UniProtKB-UniRule"/>
</dbReference>
<comment type="subcellular location">
    <subcellularLocation>
        <location evidence="17 20">Cell inner membrane</location>
        <topology evidence="17 20">Lipid-anchor</topology>
        <orientation evidence="17 20">Periplasmic side</orientation>
    </subcellularLocation>
</comment>
<evidence type="ECO:0000256" key="15">
    <source>
        <dbReference type="ARBA" id="ARBA00031306"/>
    </source>
</evidence>
<evidence type="ECO:0000256" key="13">
    <source>
        <dbReference type="ARBA" id="ARBA00023139"/>
    </source>
</evidence>
<evidence type="ECO:0000256" key="9">
    <source>
        <dbReference type="ARBA" id="ARBA00022729"/>
    </source>
</evidence>
<evidence type="ECO:0000256" key="20">
    <source>
        <dbReference type="RuleBase" id="RU363002"/>
    </source>
</evidence>
<dbReference type="FunFam" id="3.10.520.10:FF:000001">
    <property type="entry name" value="FAD:protein FMN transferase"/>
    <property type="match status" value="1"/>
</dbReference>
<dbReference type="InterPro" id="IPR003374">
    <property type="entry name" value="ApbE-like_sf"/>
</dbReference>
<comment type="similarity">
    <text evidence="1 18 20">Belongs to the ApbE family.</text>
</comment>
<dbReference type="OrthoDB" id="9778595at2"/>
<sequence length="340" mass="36949">MWSRIIRPVGVVALAAALTGCFNSAEPVSEIYGSTMGSTYSIKWVGSQLSPEPAEVMTSVDALLEEFESVASTWRPTSELSRFNAAPAGTCQAMPQAILDIVLLAEDLHQESGGRFDLTLAPLLRLWGFHGDGVSQNVPNEQQLAEAVALTGHEHLHVRDGQLCKDTALQVDISGIAAGYMVDQVVEHLADMGIKDYMVEITGELKAGGSKPGGRPWRIAVEEPRDDSRVAQVILPLRGYGVSTSGDYRNYFEHEGHRYSHTFDPVTGKPVMHDLAAVTVFHPSAAWADGMSTVLLVMGSQTGWEYAVKHELPALFVIRKGDGFVSRSTPQFIALQESKE</sequence>
<evidence type="ECO:0000256" key="2">
    <source>
        <dbReference type="ARBA" id="ARBA00011955"/>
    </source>
</evidence>
<dbReference type="STRING" id="797277.SAMN05216198_1834"/>
<evidence type="ECO:0000256" key="10">
    <source>
        <dbReference type="ARBA" id="ARBA00022827"/>
    </source>
</evidence>
<evidence type="ECO:0000256" key="18">
    <source>
        <dbReference type="PIRNR" id="PIRNR006268"/>
    </source>
</evidence>
<keyword evidence="10 18" id="KW-0274">FAD</keyword>
<keyword evidence="14 20" id="KW-0449">Lipoprotein</keyword>
<evidence type="ECO:0000256" key="5">
    <source>
        <dbReference type="ARBA" id="ARBA00022519"/>
    </source>
</evidence>
<keyword evidence="5 20" id="KW-0997">Cell inner membrane</keyword>
<dbReference type="EMBL" id="LT629748">
    <property type="protein sequence ID" value="SDS38611.1"/>
    <property type="molecule type" value="Genomic_DNA"/>
</dbReference>
<dbReference type="PIRSF" id="PIRSF006268">
    <property type="entry name" value="ApbE"/>
    <property type="match status" value="1"/>
</dbReference>
<dbReference type="RefSeq" id="WP_090273024.1">
    <property type="nucleotide sequence ID" value="NZ_LT629748.1"/>
</dbReference>
<dbReference type="Pfam" id="PF02424">
    <property type="entry name" value="ApbE"/>
    <property type="match status" value="1"/>
</dbReference>
<keyword evidence="7 18" id="KW-0808">Transferase</keyword>
<dbReference type="InterPro" id="IPR024932">
    <property type="entry name" value="ApbE"/>
</dbReference>
<keyword evidence="13" id="KW-0564">Palmitate</keyword>
<dbReference type="Gene3D" id="3.10.520.10">
    <property type="entry name" value="ApbE-like domains"/>
    <property type="match status" value="1"/>
</dbReference>
<evidence type="ECO:0000256" key="7">
    <source>
        <dbReference type="ARBA" id="ARBA00022679"/>
    </source>
</evidence>
<evidence type="ECO:0000256" key="17">
    <source>
        <dbReference type="ARBA" id="ARBA00060485"/>
    </source>
</evidence>
<evidence type="ECO:0000256" key="14">
    <source>
        <dbReference type="ARBA" id="ARBA00023288"/>
    </source>
</evidence>
<dbReference type="GO" id="GO:0016740">
    <property type="term" value="F:transferase activity"/>
    <property type="evidence" value="ECO:0007669"/>
    <property type="project" value="UniProtKB-UniRule"/>
</dbReference>
<keyword evidence="22" id="KW-1185">Reference proteome</keyword>
<feature type="binding site" evidence="19">
    <location>
        <position position="293"/>
    </location>
    <ligand>
        <name>Mg(2+)</name>
        <dbReference type="ChEBI" id="CHEBI:18420"/>
    </ligand>
</feature>
<keyword evidence="9 20" id="KW-0732">Signal</keyword>
<name>A0A1H1RSA6_9GAMM</name>
<evidence type="ECO:0000256" key="6">
    <source>
        <dbReference type="ARBA" id="ARBA00022630"/>
    </source>
</evidence>
<evidence type="ECO:0000256" key="11">
    <source>
        <dbReference type="ARBA" id="ARBA00022842"/>
    </source>
</evidence>
<accession>A0A1H1RSA6</accession>
<comment type="function">
    <text evidence="20">Flavin transferase that catalyzes the transfer of the FMN moiety of FAD and its covalent binding to the hydroxyl group of a threonine residue in a target flavoprotein.</text>
</comment>
<reference evidence="22" key="1">
    <citation type="submission" date="2016-10" db="EMBL/GenBank/DDBJ databases">
        <authorList>
            <person name="Varghese N."/>
            <person name="Submissions S."/>
        </authorList>
    </citation>
    <scope>NUCLEOTIDE SEQUENCE [LARGE SCALE GENOMIC DNA]</scope>
    <source>
        <strain evidence="22">2SM5</strain>
    </source>
</reference>
<evidence type="ECO:0000256" key="1">
    <source>
        <dbReference type="ARBA" id="ARBA00008282"/>
    </source>
</evidence>
<keyword evidence="4" id="KW-1003">Cell membrane</keyword>
<evidence type="ECO:0000256" key="8">
    <source>
        <dbReference type="ARBA" id="ARBA00022723"/>
    </source>
</evidence>
<dbReference type="SUPFAM" id="SSF143631">
    <property type="entry name" value="ApbE-like"/>
    <property type="match status" value="1"/>
</dbReference>
<evidence type="ECO:0000256" key="16">
    <source>
        <dbReference type="ARBA" id="ARBA00048540"/>
    </source>
</evidence>
<feature type="chain" id="PRO_5009029201" description="FAD:protein FMN transferase" evidence="20">
    <location>
        <begin position="26"/>
        <end position="340"/>
    </location>
</feature>
<gene>
    <name evidence="21" type="ORF">SAMN05216198_1834</name>
</gene>
<dbReference type="PANTHER" id="PTHR30040:SF2">
    <property type="entry name" value="FAD:PROTEIN FMN TRANSFERASE"/>
    <property type="match status" value="1"/>
</dbReference>
<feature type="signal peptide" evidence="20">
    <location>
        <begin position="1"/>
        <end position="25"/>
    </location>
</feature>
<evidence type="ECO:0000313" key="21">
    <source>
        <dbReference type="EMBL" id="SDS38611.1"/>
    </source>
</evidence>
<proteinExistence type="inferred from homology"/>
<dbReference type="PANTHER" id="PTHR30040">
    <property type="entry name" value="THIAMINE BIOSYNTHESIS LIPOPROTEIN APBE"/>
    <property type="match status" value="1"/>
</dbReference>
<dbReference type="Proteomes" id="UP000243426">
    <property type="component" value="Chromosome I"/>
</dbReference>
<evidence type="ECO:0000256" key="19">
    <source>
        <dbReference type="PIRSR" id="PIRSR006268-2"/>
    </source>
</evidence>
<comment type="cofactor">
    <cofactor evidence="19">
        <name>Mg(2+)</name>
        <dbReference type="ChEBI" id="CHEBI:18420"/>
    </cofactor>
    <cofactor evidence="19">
        <name>Mn(2+)</name>
        <dbReference type="ChEBI" id="CHEBI:29035"/>
    </cofactor>
    <text evidence="19">Magnesium. Can also use manganese.</text>
</comment>
<evidence type="ECO:0000313" key="22">
    <source>
        <dbReference type="Proteomes" id="UP000243426"/>
    </source>
</evidence>
<feature type="binding site" evidence="19">
    <location>
        <position position="289"/>
    </location>
    <ligand>
        <name>Mg(2+)</name>
        <dbReference type="ChEBI" id="CHEBI:18420"/>
    </ligand>
</feature>
<comment type="catalytic activity">
    <reaction evidence="16 18 20">
        <text>L-threonyl-[protein] + FAD = FMN-L-threonyl-[protein] + AMP + H(+)</text>
        <dbReference type="Rhea" id="RHEA:36847"/>
        <dbReference type="Rhea" id="RHEA-COMP:11060"/>
        <dbReference type="Rhea" id="RHEA-COMP:11061"/>
        <dbReference type="ChEBI" id="CHEBI:15378"/>
        <dbReference type="ChEBI" id="CHEBI:30013"/>
        <dbReference type="ChEBI" id="CHEBI:57692"/>
        <dbReference type="ChEBI" id="CHEBI:74257"/>
        <dbReference type="ChEBI" id="CHEBI:456215"/>
        <dbReference type="EC" id="2.7.1.180"/>
    </reaction>
</comment>
<keyword evidence="6 18" id="KW-0285">Flavoprotein</keyword>
<evidence type="ECO:0000256" key="12">
    <source>
        <dbReference type="ARBA" id="ARBA00023136"/>
    </source>
</evidence>
<dbReference type="EC" id="2.7.1.180" evidence="2 18"/>
<dbReference type="AlphaFoldDB" id="A0A1H1RSA6"/>
<keyword evidence="8 18" id="KW-0479">Metal-binding</keyword>
<keyword evidence="11 18" id="KW-0460">Magnesium</keyword>
<evidence type="ECO:0000256" key="4">
    <source>
        <dbReference type="ARBA" id="ARBA00022475"/>
    </source>
</evidence>